<organism evidence="2 3">
    <name type="scientific">Pisolithus microcarpus 441</name>
    <dbReference type="NCBI Taxonomy" id="765257"/>
    <lineage>
        <taxon>Eukaryota</taxon>
        <taxon>Fungi</taxon>
        <taxon>Dikarya</taxon>
        <taxon>Basidiomycota</taxon>
        <taxon>Agaricomycotina</taxon>
        <taxon>Agaricomycetes</taxon>
        <taxon>Agaricomycetidae</taxon>
        <taxon>Boletales</taxon>
        <taxon>Sclerodermatineae</taxon>
        <taxon>Pisolithaceae</taxon>
        <taxon>Pisolithus</taxon>
    </lineage>
</organism>
<reference evidence="2 3" key="1">
    <citation type="submission" date="2014-04" db="EMBL/GenBank/DDBJ databases">
        <authorList>
            <consortium name="DOE Joint Genome Institute"/>
            <person name="Kuo A."/>
            <person name="Kohler A."/>
            <person name="Costa M.D."/>
            <person name="Nagy L.G."/>
            <person name="Floudas D."/>
            <person name="Copeland A."/>
            <person name="Barry K.W."/>
            <person name="Cichocki N."/>
            <person name="Veneault-Fourrey C."/>
            <person name="LaButti K."/>
            <person name="Lindquist E.A."/>
            <person name="Lipzen A."/>
            <person name="Lundell T."/>
            <person name="Morin E."/>
            <person name="Murat C."/>
            <person name="Sun H."/>
            <person name="Tunlid A."/>
            <person name="Henrissat B."/>
            <person name="Grigoriev I.V."/>
            <person name="Hibbett D.S."/>
            <person name="Martin F."/>
            <person name="Nordberg H.P."/>
            <person name="Cantor M.N."/>
            <person name="Hua S.X."/>
        </authorList>
    </citation>
    <scope>NUCLEOTIDE SEQUENCE [LARGE SCALE GENOMIC DNA]</scope>
    <source>
        <strain evidence="2 3">441</strain>
    </source>
</reference>
<feature type="region of interest" description="Disordered" evidence="1">
    <location>
        <begin position="62"/>
        <end position="84"/>
    </location>
</feature>
<gene>
    <name evidence="2" type="ORF">PISMIDRAFT_11524</name>
</gene>
<evidence type="ECO:0000313" key="3">
    <source>
        <dbReference type="Proteomes" id="UP000054018"/>
    </source>
</evidence>
<name>A0A0C9YCL8_9AGAM</name>
<dbReference type="HOGENOM" id="CLU_1678632_0_0_1"/>
<proteinExistence type="predicted"/>
<dbReference type="Proteomes" id="UP000054018">
    <property type="component" value="Unassembled WGS sequence"/>
</dbReference>
<evidence type="ECO:0000313" key="2">
    <source>
        <dbReference type="EMBL" id="KIK22495.1"/>
    </source>
</evidence>
<dbReference type="EMBL" id="KN833738">
    <property type="protein sequence ID" value="KIK22495.1"/>
    <property type="molecule type" value="Genomic_DNA"/>
</dbReference>
<dbReference type="AlphaFoldDB" id="A0A0C9YCL8"/>
<sequence>MGRGLGWSKACSCIGPIYFVQLFKRSKLSSARINLYLLTAPQSLPANMRAFPSLQTWRYPQISPSSPEPAHKTKTSSDDGTRASRTLKSVSKFVNMCTIPARAVQRMTISSTNISPISVCGRRRLAARYRRMQASSAKTELERERGVVAQTEELLGF</sequence>
<feature type="compositionally biased region" description="Basic and acidic residues" evidence="1">
    <location>
        <begin position="69"/>
        <end position="82"/>
    </location>
</feature>
<keyword evidence="3" id="KW-1185">Reference proteome</keyword>
<accession>A0A0C9YCL8</accession>
<evidence type="ECO:0000256" key="1">
    <source>
        <dbReference type="SAM" id="MobiDB-lite"/>
    </source>
</evidence>
<protein>
    <submittedName>
        <fullName evidence="2">Uncharacterized protein</fullName>
    </submittedName>
</protein>
<reference evidence="3" key="2">
    <citation type="submission" date="2015-01" db="EMBL/GenBank/DDBJ databases">
        <title>Evolutionary Origins and Diversification of the Mycorrhizal Mutualists.</title>
        <authorList>
            <consortium name="DOE Joint Genome Institute"/>
            <consortium name="Mycorrhizal Genomics Consortium"/>
            <person name="Kohler A."/>
            <person name="Kuo A."/>
            <person name="Nagy L.G."/>
            <person name="Floudas D."/>
            <person name="Copeland A."/>
            <person name="Barry K.W."/>
            <person name="Cichocki N."/>
            <person name="Veneault-Fourrey C."/>
            <person name="LaButti K."/>
            <person name="Lindquist E.A."/>
            <person name="Lipzen A."/>
            <person name="Lundell T."/>
            <person name="Morin E."/>
            <person name="Murat C."/>
            <person name="Riley R."/>
            <person name="Ohm R."/>
            <person name="Sun H."/>
            <person name="Tunlid A."/>
            <person name="Henrissat B."/>
            <person name="Grigoriev I.V."/>
            <person name="Hibbett D.S."/>
            <person name="Martin F."/>
        </authorList>
    </citation>
    <scope>NUCLEOTIDE SEQUENCE [LARGE SCALE GENOMIC DNA]</scope>
    <source>
        <strain evidence="3">441</strain>
    </source>
</reference>